<accession>A0A0A9BA92</accession>
<dbReference type="AlphaFoldDB" id="A0A0A9BA92"/>
<protein>
    <submittedName>
        <fullName evidence="1">Uncharacterized protein</fullName>
    </submittedName>
</protein>
<reference evidence="1" key="1">
    <citation type="submission" date="2014-09" db="EMBL/GenBank/DDBJ databases">
        <authorList>
            <person name="Magalhaes I.L.F."/>
            <person name="Oliveira U."/>
            <person name="Santos F.R."/>
            <person name="Vidigal T.H.D.A."/>
            <person name="Brescovit A.D."/>
            <person name="Santos A.J."/>
        </authorList>
    </citation>
    <scope>NUCLEOTIDE SEQUENCE</scope>
    <source>
        <tissue evidence="1">Shoot tissue taken approximately 20 cm above the soil surface</tissue>
    </source>
</reference>
<dbReference type="EMBL" id="GBRH01241668">
    <property type="protein sequence ID" value="JAD56227.1"/>
    <property type="molecule type" value="Transcribed_RNA"/>
</dbReference>
<organism evidence="1">
    <name type="scientific">Arundo donax</name>
    <name type="common">Giant reed</name>
    <name type="synonym">Donax arundinaceus</name>
    <dbReference type="NCBI Taxonomy" id="35708"/>
    <lineage>
        <taxon>Eukaryota</taxon>
        <taxon>Viridiplantae</taxon>
        <taxon>Streptophyta</taxon>
        <taxon>Embryophyta</taxon>
        <taxon>Tracheophyta</taxon>
        <taxon>Spermatophyta</taxon>
        <taxon>Magnoliopsida</taxon>
        <taxon>Liliopsida</taxon>
        <taxon>Poales</taxon>
        <taxon>Poaceae</taxon>
        <taxon>PACMAD clade</taxon>
        <taxon>Arundinoideae</taxon>
        <taxon>Arundineae</taxon>
        <taxon>Arundo</taxon>
    </lineage>
</organism>
<name>A0A0A9BA92_ARUDO</name>
<proteinExistence type="predicted"/>
<evidence type="ECO:0000313" key="1">
    <source>
        <dbReference type="EMBL" id="JAD56227.1"/>
    </source>
</evidence>
<reference evidence="1" key="2">
    <citation type="journal article" date="2015" name="Data Brief">
        <title>Shoot transcriptome of the giant reed, Arundo donax.</title>
        <authorList>
            <person name="Barrero R.A."/>
            <person name="Guerrero F.D."/>
            <person name="Moolhuijzen P."/>
            <person name="Goolsby J.A."/>
            <person name="Tidwell J."/>
            <person name="Bellgard S.E."/>
            <person name="Bellgard M.I."/>
        </authorList>
    </citation>
    <scope>NUCLEOTIDE SEQUENCE</scope>
    <source>
        <tissue evidence="1">Shoot tissue taken approximately 20 cm above the soil surface</tissue>
    </source>
</reference>
<sequence length="53" mass="6298">MQRNYARVRSGCTCPIVPYIGRTSLSSSSYTWSKLRKLRVFHLHQHMLLQHPR</sequence>